<dbReference type="Proteomes" id="UP001496627">
    <property type="component" value="Unassembled WGS sequence"/>
</dbReference>
<evidence type="ECO:0000256" key="2">
    <source>
        <dbReference type="ARBA" id="ARBA00022840"/>
    </source>
</evidence>
<dbReference type="EMBL" id="JBEAAL010000042">
    <property type="protein sequence ID" value="MEQ1409351.1"/>
    <property type="molecule type" value="Genomic_DNA"/>
</dbReference>
<reference evidence="5 6" key="1">
    <citation type="submission" date="2024-05" db="EMBL/GenBank/DDBJ databases">
        <title>Neorhizobium sp. Rsf11, a plant growth promoting and heavy metal resistant PAH-degrader.</title>
        <authorList>
            <person name="Golubev S.N."/>
            <person name="Muratova A.Y."/>
            <person name="Markelova M.I."/>
        </authorList>
    </citation>
    <scope>NUCLEOTIDE SEQUENCE [LARGE SCALE GENOMIC DNA]</scope>
    <source>
        <strain evidence="5 6">Rsf11</strain>
    </source>
</reference>
<proteinExistence type="predicted"/>
<name>A0ABV0MBT0_9HYPH</name>
<feature type="domain" description="P-type ATPase A" evidence="4">
    <location>
        <begin position="102"/>
        <end position="206"/>
    </location>
</feature>
<dbReference type="PANTHER" id="PTHR43743">
    <property type="entry name" value="POTASSIUM-TRANSPORTING ATPASE ATP-BINDING SUBUNIT"/>
    <property type="match status" value="1"/>
</dbReference>
<keyword evidence="2" id="KW-0067">ATP-binding</keyword>
<feature type="transmembrane region" description="Helical" evidence="3">
    <location>
        <begin position="34"/>
        <end position="52"/>
    </location>
</feature>
<dbReference type="Pfam" id="PF00122">
    <property type="entry name" value="E1-E2_ATPase"/>
    <property type="match status" value="1"/>
</dbReference>
<accession>A0ABV0MBT0</accession>
<dbReference type="SUPFAM" id="SSF81653">
    <property type="entry name" value="Calcium ATPase, transduction domain A"/>
    <property type="match status" value="1"/>
</dbReference>
<evidence type="ECO:0000313" key="5">
    <source>
        <dbReference type="EMBL" id="MEQ1409351.1"/>
    </source>
</evidence>
<dbReference type="PANTHER" id="PTHR43743:SF1">
    <property type="entry name" value="POTASSIUM-TRANSPORTING ATPASE ATP-BINDING SUBUNIT"/>
    <property type="match status" value="1"/>
</dbReference>
<comment type="caution">
    <text evidence="5">The sequence shown here is derived from an EMBL/GenBank/DDBJ whole genome shotgun (WGS) entry which is preliminary data.</text>
</comment>
<evidence type="ECO:0000313" key="6">
    <source>
        <dbReference type="Proteomes" id="UP001496627"/>
    </source>
</evidence>
<feature type="non-terminal residue" evidence="5">
    <location>
        <position position="207"/>
    </location>
</feature>
<organism evidence="5 6">
    <name type="scientific">Neorhizobium phenanthreniclasticum</name>
    <dbReference type="NCBI Taxonomy" id="3157917"/>
    <lineage>
        <taxon>Bacteria</taxon>
        <taxon>Pseudomonadati</taxon>
        <taxon>Pseudomonadota</taxon>
        <taxon>Alphaproteobacteria</taxon>
        <taxon>Hyphomicrobiales</taxon>
        <taxon>Rhizobiaceae</taxon>
        <taxon>Rhizobium/Agrobacterium group</taxon>
        <taxon>Neorhizobium</taxon>
    </lineage>
</organism>
<keyword evidence="6" id="KW-1185">Reference proteome</keyword>
<sequence length="207" mass="21863">MSQDRSASIMDARILVPAIGNAFKKLNPRSLAKNPVMFVVATVSVLTTVLFVKDAAAGAGNLGFSFQIILWLWFTILFANFAEAVAEGRGKAQADSLRRSRTETQAKLLANGSRENFKLVPGTSLKIGDVVLVEAGDIIPSDGEVIEGIASVNEAAITGESAPVIRESGGDRSAVTGGTQVLSDWIRVRITAAAGSTFLDRMISLVV</sequence>
<keyword evidence="3" id="KW-0472">Membrane</keyword>
<dbReference type="InterPro" id="IPR006391">
    <property type="entry name" value="P-type_ATPase_bsu_IA"/>
</dbReference>
<keyword evidence="1" id="KW-0547">Nucleotide-binding</keyword>
<dbReference type="InterPro" id="IPR008250">
    <property type="entry name" value="ATPase_P-typ_transduc_dom_A_sf"/>
</dbReference>
<gene>
    <name evidence="5" type="ORF">ABK249_31080</name>
</gene>
<evidence type="ECO:0000256" key="3">
    <source>
        <dbReference type="SAM" id="Phobius"/>
    </source>
</evidence>
<protein>
    <submittedName>
        <fullName evidence="5">Potassium-transporting ATPase subunit B</fullName>
    </submittedName>
</protein>
<dbReference type="Gene3D" id="2.70.150.10">
    <property type="entry name" value="Calcium-transporting ATPase, cytoplasmic transduction domain A"/>
    <property type="match status" value="1"/>
</dbReference>
<keyword evidence="3" id="KW-1133">Transmembrane helix</keyword>
<feature type="transmembrane region" description="Helical" evidence="3">
    <location>
        <begin position="64"/>
        <end position="82"/>
    </location>
</feature>
<keyword evidence="3" id="KW-0812">Transmembrane</keyword>
<dbReference type="InterPro" id="IPR059000">
    <property type="entry name" value="ATPase_P-type_domA"/>
</dbReference>
<evidence type="ECO:0000259" key="4">
    <source>
        <dbReference type="Pfam" id="PF00122"/>
    </source>
</evidence>
<evidence type="ECO:0000256" key="1">
    <source>
        <dbReference type="ARBA" id="ARBA00022741"/>
    </source>
</evidence>